<dbReference type="EMBL" id="JAQGFR010000193">
    <property type="protein sequence ID" value="MEB8514279.1"/>
    <property type="molecule type" value="Genomic_DNA"/>
</dbReference>
<reference evidence="1 2" key="1">
    <citation type="submission" date="2022-11" db="EMBL/GenBank/DDBJ databases">
        <title>Comparative genomics analysis of Acidithiobacillus ferriphilus.</title>
        <authorList>
            <person name="Ma L."/>
        </authorList>
    </citation>
    <scope>NUCLEOTIDE SEQUENCE [LARGE SCALE GENOMIC DNA]</scope>
    <source>
        <strain evidence="1 2">DY15</strain>
    </source>
</reference>
<proteinExistence type="predicted"/>
<sequence>MATENSMRHQAHGDGRSVDWSALGHATIGTPANRRSGFGRAELSEEVAAYSVSLESIFGQLRRLLIQVGGLLVLQGGSTRTHLEMGAFWESTAEALKTLDDEIAAIKVPRGFAGHHDRITAAVKNLKHIHKEAFTARTAR</sequence>
<comment type="caution">
    <text evidence="1">The sequence shown here is derived from an EMBL/GenBank/DDBJ whole genome shotgun (WGS) entry which is preliminary data.</text>
</comment>
<dbReference type="RefSeq" id="WP_325801470.1">
    <property type="nucleotide sequence ID" value="NZ_JAQGFR010000193.1"/>
</dbReference>
<protein>
    <submittedName>
        <fullName evidence="1">Uncharacterized protein</fullName>
    </submittedName>
</protein>
<dbReference type="Proteomes" id="UP001308776">
    <property type="component" value="Unassembled WGS sequence"/>
</dbReference>
<name>A0ABU6FQF0_9PROT</name>
<evidence type="ECO:0000313" key="2">
    <source>
        <dbReference type="Proteomes" id="UP001308776"/>
    </source>
</evidence>
<accession>A0ABU6FQF0</accession>
<evidence type="ECO:0000313" key="1">
    <source>
        <dbReference type="EMBL" id="MEB8514279.1"/>
    </source>
</evidence>
<feature type="non-terminal residue" evidence="1">
    <location>
        <position position="140"/>
    </location>
</feature>
<gene>
    <name evidence="1" type="ORF">OW717_09525</name>
</gene>
<keyword evidence="2" id="KW-1185">Reference proteome</keyword>
<organism evidence="1 2">
    <name type="scientific">Acidithiobacillus ferriphilus</name>
    <dbReference type="NCBI Taxonomy" id="1689834"/>
    <lineage>
        <taxon>Bacteria</taxon>
        <taxon>Pseudomonadati</taxon>
        <taxon>Pseudomonadota</taxon>
        <taxon>Acidithiobacillia</taxon>
        <taxon>Acidithiobacillales</taxon>
        <taxon>Acidithiobacillaceae</taxon>
        <taxon>Acidithiobacillus</taxon>
    </lineage>
</organism>